<protein>
    <recommendedName>
        <fullName evidence="1">JmjC domain-containing protein</fullName>
    </recommendedName>
</protein>
<dbReference type="InterPro" id="IPR003347">
    <property type="entry name" value="JmjC_dom"/>
</dbReference>
<dbReference type="Gene3D" id="2.60.120.650">
    <property type="entry name" value="Cupin"/>
    <property type="match status" value="1"/>
</dbReference>
<accession>A0A0G2I9X4</accession>
<proteinExistence type="predicted"/>
<dbReference type="PROSITE" id="PS51184">
    <property type="entry name" value="JMJC"/>
    <property type="match status" value="1"/>
</dbReference>
<dbReference type="VEuPathDB" id="FungiDB:EMCG_06907"/>
<organism evidence="2 3">
    <name type="scientific">[Emmonsia] crescens</name>
    <dbReference type="NCBI Taxonomy" id="73230"/>
    <lineage>
        <taxon>Eukaryota</taxon>
        <taxon>Fungi</taxon>
        <taxon>Dikarya</taxon>
        <taxon>Ascomycota</taxon>
        <taxon>Pezizomycotina</taxon>
        <taxon>Eurotiomycetes</taxon>
        <taxon>Eurotiomycetidae</taxon>
        <taxon>Onygenales</taxon>
        <taxon>Ajellomycetaceae</taxon>
        <taxon>Emergomyces</taxon>
    </lineage>
</organism>
<dbReference type="SMART" id="SM00558">
    <property type="entry name" value="JmjC"/>
    <property type="match status" value="1"/>
</dbReference>
<evidence type="ECO:0000313" key="3">
    <source>
        <dbReference type="Proteomes" id="UP000034164"/>
    </source>
</evidence>
<evidence type="ECO:0000259" key="1">
    <source>
        <dbReference type="PROSITE" id="PS51184"/>
    </source>
</evidence>
<gene>
    <name evidence="2" type="ORF">EMCG_06907</name>
</gene>
<dbReference type="AlphaFoldDB" id="A0A0G2I9X4"/>
<sequence>MNTPASSSRMKQCTLCKKTIRSKDYSDHIKYQCLEKSSAITCENCNRMVSQNHDCVRGGRQRCPVCQKLKDAKHMKRHIRSCQHKRSTSQITPVVPDENNRDDLSESSALHKKIFDLQNDGKFPTCKLDNLNLLVSDTGKVNWKRPALLSPCDVWVKQFPPLKIFNAVRLATQTLSSDCVYLAGEPVKEEDRDWNISNAFYQAGIPLSSSDLSPKSSLMNISISEQFHQLQPCNALKDQLRIMNDNNLELLANFAPAGNFVDIHIDQNRHGLSQSIGHSERIWLLYPPTDDNLEAFAQFSGEFGRLTKVSSKLTDGYVACVDSSSVIYIPPGWLHATFTTISGSLVGVNFVSLESLEIMARSVGIHLPYLYRISQSVLEDFDEYSKAILHFLDNEHEAEIITAVLKSWILFLQNLSKNALHNKSFQSAMLTFLDGLEKGLSWKKAYCCSSTYKNVLTHVKCKHWVKLH</sequence>
<dbReference type="SUPFAM" id="SSF51197">
    <property type="entry name" value="Clavaminate synthase-like"/>
    <property type="match status" value="1"/>
</dbReference>
<comment type="caution">
    <text evidence="2">The sequence shown here is derived from an EMBL/GenBank/DDBJ whole genome shotgun (WGS) entry which is preliminary data.</text>
</comment>
<evidence type="ECO:0000313" key="2">
    <source>
        <dbReference type="EMBL" id="KKZ67422.1"/>
    </source>
</evidence>
<feature type="domain" description="JmjC" evidence="1">
    <location>
        <begin position="225"/>
        <end position="367"/>
    </location>
</feature>
<name>A0A0G2I9X4_9EURO</name>
<reference evidence="3" key="1">
    <citation type="journal article" date="2015" name="PLoS Genet.">
        <title>The dynamic genome and transcriptome of the human fungal pathogen Blastomyces and close relative Emmonsia.</title>
        <authorList>
            <person name="Munoz J.F."/>
            <person name="Gauthier G.M."/>
            <person name="Desjardins C.A."/>
            <person name="Gallo J.E."/>
            <person name="Holder J."/>
            <person name="Sullivan T.D."/>
            <person name="Marty A.J."/>
            <person name="Carmen J.C."/>
            <person name="Chen Z."/>
            <person name="Ding L."/>
            <person name="Gujja S."/>
            <person name="Magrini V."/>
            <person name="Misas E."/>
            <person name="Mitreva M."/>
            <person name="Priest M."/>
            <person name="Saif S."/>
            <person name="Whiston E.A."/>
            <person name="Young S."/>
            <person name="Zeng Q."/>
            <person name="Goldman W.E."/>
            <person name="Mardis E.R."/>
            <person name="Taylor J.W."/>
            <person name="McEwen J.G."/>
            <person name="Clay O.K."/>
            <person name="Klein B.S."/>
            <person name="Cuomo C.A."/>
        </authorList>
    </citation>
    <scope>NUCLEOTIDE SEQUENCE [LARGE SCALE GENOMIC DNA]</scope>
    <source>
        <strain evidence="3">UAMH 3008</strain>
    </source>
</reference>
<dbReference type="EMBL" id="LCZI01000248">
    <property type="protein sequence ID" value="KKZ67422.1"/>
    <property type="molecule type" value="Genomic_DNA"/>
</dbReference>
<dbReference type="Proteomes" id="UP000034164">
    <property type="component" value="Unassembled WGS sequence"/>
</dbReference>
<dbReference type="OrthoDB" id="4196125at2759"/>